<accession>A0ABU9Y7P4</accession>
<dbReference type="RefSeq" id="WP_343888839.1">
    <property type="nucleotide sequence ID" value="NZ_BAAAEH010000013.1"/>
</dbReference>
<protein>
    <submittedName>
        <fullName evidence="2">PRC-barrel domain-containing protein</fullName>
    </submittedName>
</protein>
<dbReference type="InterPro" id="IPR011033">
    <property type="entry name" value="PRC_barrel-like_sf"/>
</dbReference>
<gene>
    <name evidence="2" type="ORF">ABC974_19525</name>
</gene>
<sequence length="134" mass="14716">MNETSEELIDQPVRSDHTLILSSRVNGTPVFDRAGERIGHVDDLSIARVSGEVVYAIMSFGGFLGIGEKFHPLPWSLLEYDPGRGGYVVTLDKAILKDAPNYDRLELEALGGPSREVYGTRILGYYEGGYGIIP</sequence>
<dbReference type="PANTHER" id="PTHR36505:SF1">
    <property type="entry name" value="BLR1072 PROTEIN"/>
    <property type="match status" value="1"/>
</dbReference>
<dbReference type="SUPFAM" id="SSF50346">
    <property type="entry name" value="PRC-barrel domain"/>
    <property type="match status" value="1"/>
</dbReference>
<proteinExistence type="predicted"/>
<keyword evidence="3" id="KW-1185">Reference proteome</keyword>
<evidence type="ECO:0000313" key="3">
    <source>
        <dbReference type="Proteomes" id="UP001419910"/>
    </source>
</evidence>
<dbReference type="Gene3D" id="2.30.30.240">
    <property type="entry name" value="PRC-barrel domain"/>
    <property type="match status" value="1"/>
</dbReference>
<name>A0ABU9Y7P4_9SPHN</name>
<dbReference type="EMBL" id="JBDIME010000021">
    <property type="protein sequence ID" value="MEN2791832.1"/>
    <property type="molecule type" value="Genomic_DNA"/>
</dbReference>
<dbReference type="InterPro" id="IPR027275">
    <property type="entry name" value="PRC-brl_dom"/>
</dbReference>
<evidence type="ECO:0000313" key="2">
    <source>
        <dbReference type="EMBL" id="MEN2791832.1"/>
    </source>
</evidence>
<feature type="domain" description="PRC-barrel" evidence="1">
    <location>
        <begin position="20"/>
        <end position="94"/>
    </location>
</feature>
<dbReference type="PANTHER" id="PTHR36505">
    <property type="entry name" value="BLR1072 PROTEIN"/>
    <property type="match status" value="1"/>
</dbReference>
<dbReference type="Pfam" id="PF05239">
    <property type="entry name" value="PRC"/>
    <property type="match status" value="1"/>
</dbReference>
<reference evidence="2 3" key="1">
    <citation type="submission" date="2024-05" db="EMBL/GenBank/DDBJ databases">
        <authorList>
            <person name="Liu Q."/>
            <person name="Xin Y.-H."/>
        </authorList>
    </citation>
    <scope>NUCLEOTIDE SEQUENCE [LARGE SCALE GENOMIC DNA]</scope>
    <source>
        <strain evidence="2 3">CGMCC 1.10181</strain>
    </source>
</reference>
<evidence type="ECO:0000259" key="1">
    <source>
        <dbReference type="Pfam" id="PF05239"/>
    </source>
</evidence>
<organism evidence="2 3">
    <name type="scientific">Sphingomonas oligophenolica</name>
    <dbReference type="NCBI Taxonomy" id="301154"/>
    <lineage>
        <taxon>Bacteria</taxon>
        <taxon>Pseudomonadati</taxon>
        <taxon>Pseudomonadota</taxon>
        <taxon>Alphaproteobacteria</taxon>
        <taxon>Sphingomonadales</taxon>
        <taxon>Sphingomonadaceae</taxon>
        <taxon>Sphingomonas</taxon>
    </lineage>
</organism>
<comment type="caution">
    <text evidence="2">The sequence shown here is derived from an EMBL/GenBank/DDBJ whole genome shotgun (WGS) entry which is preliminary data.</text>
</comment>
<dbReference type="Proteomes" id="UP001419910">
    <property type="component" value="Unassembled WGS sequence"/>
</dbReference>